<dbReference type="Pfam" id="PF00583">
    <property type="entry name" value="Acetyltransf_1"/>
    <property type="match status" value="1"/>
</dbReference>
<dbReference type="Gene3D" id="3.40.630.30">
    <property type="match status" value="1"/>
</dbReference>
<dbReference type="PROSITE" id="PS51186">
    <property type="entry name" value="GNAT"/>
    <property type="match status" value="1"/>
</dbReference>
<proteinExistence type="predicted"/>
<dbReference type="InterPro" id="IPR000182">
    <property type="entry name" value="GNAT_dom"/>
</dbReference>
<accession>A0A2T4JDU5</accession>
<evidence type="ECO:0000259" key="3">
    <source>
        <dbReference type="PROSITE" id="PS51186"/>
    </source>
</evidence>
<evidence type="ECO:0000313" key="4">
    <source>
        <dbReference type="EMBL" id="PTE16066.1"/>
    </source>
</evidence>
<name>A0A2T4JDU5_FUSBL</name>
<dbReference type="Proteomes" id="UP000241362">
    <property type="component" value="Unassembled WGS sequence"/>
</dbReference>
<keyword evidence="2" id="KW-0012">Acyltransferase</keyword>
<keyword evidence="1 4" id="KW-0808">Transferase</keyword>
<dbReference type="SUPFAM" id="SSF55729">
    <property type="entry name" value="Acyl-CoA N-acyltransferases (Nat)"/>
    <property type="match status" value="1"/>
</dbReference>
<dbReference type="AlphaFoldDB" id="A0A2T4JDU5"/>
<reference evidence="4 5" key="1">
    <citation type="submission" date="2018-03" db="EMBL/GenBank/DDBJ databases">
        <title>Rhodobacter blasticus.</title>
        <authorList>
            <person name="Meyer T.E."/>
            <person name="Miller S."/>
            <person name="Lodha T."/>
            <person name="Gandham S."/>
            <person name="Chintalapati S."/>
            <person name="Chintalapati V.R."/>
        </authorList>
    </citation>
    <scope>NUCLEOTIDE SEQUENCE [LARGE SCALE GENOMIC DNA]</scope>
    <source>
        <strain evidence="4 5">DSM 2131</strain>
    </source>
</reference>
<dbReference type="PANTHER" id="PTHR43072:SF23">
    <property type="entry name" value="UPF0039 PROTEIN C11D3.02C"/>
    <property type="match status" value="1"/>
</dbReference>
<dbReference type="RefSeq" id="WP_107672075.1">
    <property type="nucleotide sequence ID" value="NZ_PZKE01000002.1"/>
</dbReference>
<protein>
    <submittedName>
        <fullName evidence="4">GNAT family N-acetyltransferase</fullName>
    </submittedName>
</protein>
<dbReference type="CDD" id="cd04301">
    <property type="entry name" value="NAT_SF"/>
    <property type="match status" value="1"/>
</dbReference>
<dbReference type="GO" id="GO:0016747">
    <property type="term" value="F:acyltransferase activity, transferring groups other than amino-acyl groups"/>
    <property type="evidence" value="ECO:0007669"/>
    <property type="project" value="InterPro"/>
</dbReference>
<evidence type="ECO:0000256" key="1">
    <source>
        <dbReference type="ARBA" id="ARBA00022679"/>
    </source>
</evidence>
<comment type="caution">
    <text evidence="4">The sequence shown here is derived from an EMBL/GenBank/DDBJ whole genome shotgun (WGS) entry which is preliminary data.</text>
</comment>
<dbReference type="EMBL" id="PZKE01000002">
    <property type="protein sequence ID" value="PTE16066.1"/>
    <property type="molecule type" value="Genomic_DNA"/>
</dbReference>
<sequence>MIRPATPDDAGAIAALWNPWITGTAVTFNPTAKTPDEVAAMIATRRAAGQEFLLAEDGETLLGFATYAQFRGGAGYVRTMEHSVILSPAARGHGTGRALMAALESHARAAGVHQMMAGVSAENPAGRAFHEKIGYRLIATLPQVGHKFGRYMDLWLMQKFL</sequence>
<gene>
    <name evidence="4" type="ORF">C5F44_03295</name>
</gene>
<dbReference type="PANTHER" id="PTHR43072">
    <property type="entry name" value="N-ACETYLTRANSFERASE"/>
    <property type="match status" value="1"/>
</dbReference>
<feature type="domain" description="N-acetyltransferase" evidence="3">
    <location>
        <begin position="1"/>
        <end position="157"/>
    </location>
</feature>
<dbReference type="InterPro" id="IPR016181">
    <property type="entry name" value="Acyl_CoA_acyltransferase"/>
</dbReference>
<organism evidence="4 5">
    <name type="scientific">Fuscovulum blasticum DSM 2131</name>
    <dbReference type="NCBI Taxonomy" id="1188250"/>
    <lineage>
        <taxon>Bacteria</taxon>
        <taxon>Pseudomonadati</taxon>
        <taxon>Pseudomonadota</taxon>
        <taxon>Alphaproteobacteria</taxon>
        <taxon>Rhodobacterales</taxon>
        <taxon>Paracoccaceae</taxon>
        <taxon>Pseudogemmobacter</taxon>
    </lineage>
</organism>
<evidence type="ECO:0000256" key="2">
    <source>
        <dbReference type="ARBA" id="ARBA00023315"/>
    </source>
</evidence>
<evidence type="ECO:0000313" key="5">
    <source>
        <dbReference type="Proteomes" id="UP000241362"/>
    </source>
</evidence>
<keyword evidence="5" id="KW-1185">Reference proteome</keyword>